<accession>A0A2S9I495</accession>
<dbReference type="AlphaFoldDB" id="A0A2S9I495"/>
<keyword evidence="2" id="KW-1185">Reference proteome</keyword>
<comment type="caution">
    <text evidence="1">The sequence shown here is derived from an EMBL/GenBank/DDBJ whole genome shotgun (WGS) entry which is preliminary data.</text>
</comment>
<dbReference type="RefSeq" id="WP_105595592.1">
    <property type="nucleotide sequence ID" value="NZ_PDET01000029.1"/>
</dbReference>
<organism evidence="1 2">
    <name type="scientific">Pantoea coffeiphila</name>
    <dbReference type="NCBI Taxonomy" id="1465635"/>
    <lineage>
        <taxon>Bacteria</taxon>
        <taxon>Pseudomonadati</taxon>
        <taxon>Pseudomonadota</taxon>
        <taxon>Gammaproteobacteria</taxon>
        <taxon>Enterobacterales</taxon>
        <taxon>Erwiniaceae</taxon>
        <taxon>Pantoea</taxon>
    </lineage>
</organism>
<dbReference type="Pfam" id="PF10809">
    <property type="entry name" value="DUF2732"/>
    <property type="match status" value="1"/>
</dbReference>
<name>A0A2S9I495_9GAMM</name>
<proteinExistence type="predicted"/>
<reference evidence="1 2" key="1">
    <citation type="submission" date="2017-10" db="EMBL/GenBank/DDBJ databases">
        <title>Draft genome of two endophytic bacteria isolated from 'guarana' Paullinia cupana (Mart.) Ducke.</title>
        <authorList>
            <person name="Siqueira K.A."/>
            <person name="Liotti R.G."/>
            <person name="Mendes T.A."/>
            <person name="Soares M.A."/>
        </authorList>
    </citation>
    <scope>NUCLEOTIDE SEQUENCE [LARGE SCALE GENOMIC DNA]</scope>
    <source>
        <strain evidence="1 2">342</strain>
    </source>
</reference>
<dbReference type="EMBL" id="PDET01000029">
    <property type="protein sequence ID" value="PRD12627.1"/>
    <property type="molecule type" value="Genomic_DNA"/>
</dbReference>
<protein>
    <recommendedName>
        <fullName evidence="3">DUF2732 domain-containing protein</fullName>
    </recommendedName>
</protein>
<dbReference type="OrthoDB" id="6546490at2"/>
<gene>
    <name evidence="1" type="ORF">CQW29_25685</name>
</gene>
<evidence type="ECO:0008006" key="3">
    <source>
        <dbReference type="Google" id="ProtNLM"/>
    </source>
</evidence>
<dbReference type="InterPro" id="IPR020126">
    <property type="entry name" value="DUF2732"/>
</dbReference>
<dbReference type="Proteomes" id="UP000239181">
    <property type="component" value="Unassembled WGS sequence"/>
</dbReference>
<sequence length="76" mass="8547">MRNVEQRSIKTGEDDAGINALLTETRLDERRNRAAAHSARLDSLAAHITSRQLNYAEAAELLREEAEAMNNQAREI</sequence>
<evidence type="ECO:0000313" key="2">
    <source>
        <dbReference type="Proteomes" id="UP000239181"/>
    </source>
</evidence>
<evidence type="ECO:0000313" key="1">
    <source>
        <dbReference type="EMBL" id="PRD12627.1"/>
    </source>
</evidence>